<protein>
    <submittedName>
        <fullName evidence="1">Uncharacterized protein</fullName>
    </submittedName>
</protein>
<dbReference type="Proteomes" id="UP001562425">
    <property type="component" value="Unassembled WGS sequence"/>
</dbReference>
<feature type="non-terminal residue" evidence="1">
    <location>
        <position position="42"/>
    </location>
</feature>
<accession>A0ABD1DLI5</accession>
<gene>
    <name evidence="1" type="ORF">pipiens_002044</name>
</gene>
<dbReference type="AlphaFoldDB" id="A0ABD1DLI5"/>
<evidence type="ECO:0000313" key="2">
    <source>
        <dbReference type="Proteomes" id="UP001562425"/>
    </source>
</evidence>
<reference evidence="1 2" key="1">
    <citation type="submission" date="2024-05" db="EMBL/GenBank/DDBJ databases">
        <title>Culex pipiens pipiens assembly and annotation.</title>
        <authorList>
            <person name="Alout H."/>
            <person name="Durand T."/>
        </authorList>
    </citation>
    <scope>NUCLEOTIDE SEQUENCE [LARGE SCALE GENOMIC DNA]</scope>
    <source>
        <strain evidence="1">HA-2024</strain>
        <tissue evidence="1">Whole body</tissue>
    </source>
</reference>
<name>A0ABD1DLI5_CULPP</name>
<comment type="caution">
    <text evidence="1">The sequence shown here is derived from an EMBL/GenBank/DDBJ whole genome shotgun (WGS) entry which is preliminary data.</text>
</comment>
<keyword evidence="2" id="KW-1185">Reference proteome</keyword>
<proteinExistence type="predicted"/>
<organism evidence="1 2">
    <name type="scientific">Culex pipiens pipiens</name>
    <name type="common">Northern house mosquito</name>
    <dbReference type="NCBI Taxonomy" id="38569"/>
    <lineage>
        <taxon>Eukaryota</taxon>
        <taxon>Metazoa</taxon>
        <taxon>Ecdysozoa</taxon>
        <taxon>Arthropoda</taxon>
        <taxon>Hexapoda</taxon>
        <taxon>Insecta</taxon>
        <taxon>Pterygota</taxon>
        <taxon>Neoptera</taxon>
        <taxon>Endopterygota</taxon>
        <taxon>Diptera</taxon>
        <taxon>Nematocera</taxon>
        <taxon>Culicoidea</taxon>
        <taxon>Culicidae</taxon>
        <taxon>Culicinae</taxon>
        <taxon>Culicini</taxon>
        <taxon>Culex</taxon>
        <taxon>Culex</taxon>
    </lineage>
</organism>
<evidence type="ECO:0000313" key="1">
    <source>
        <dbReference type="EMBL" id="KAL1400600.1"/>
    </source>
</evidence>
<dbReference type="EMBL" id="JBEHCU010005189">
    <property type="protein sequence ID" value="KAL1400600.1"/>
    <property type="molecule type" value="Genomic_DNA"/>
</dbReference>
<sequence length="42" mass="4689">MCSPPCLALLLGPTSAPQLLARCRSERSWFFAVPQRVVEIDE</sequence>